<proteinExistence type="predicted"/>
<dbReference type="AlphaFoldDB" id="A0A8X7BHE4"/>
<name>A0A8X7BHE4_TRICX</name>
<comment type="caution">
    <text evidence="1">The sequence shown here is derived from an EMBL/GenBank/DDBJ whole genome shotgun (WGS) entry which is preliminary data.</text>
</comment>
<organism evidence="1 2">
    <name type="scientific">Trichonephila clavipes</name>
    <name type="common">Golden silk orbweaver</name>
    <name type="synonym">Nephila clavipes</name>
    <dbReference type="NCBI Taxonomy" id="2585209"/>
    <lineage>
        <taxon>Eukaryota</taxon>
        <taxon>Metazoa</taxon>
        <taxon>Ecdysozoa</taxon>
        <taxon>Arthropoda</taxon>
        <taxon>Chelicerata</taxon>
        <taxon>Arachnida</taxon>
        <taxon>Araneae</taxon>
        <taxon>Araneomorphae</taxon>
        <taxon>Entelegynae</taxon>
        <taxon>Araneoidea</taxon>
        <taxon>Nephilidae</taxon>
        <taxon>Trichonephila</taxon>
    </lineage>
</organism>
<accession>A0A8X7BHE4</accession>
<reference evidence="1" key="1">
    <citation type="submission" date="2020-08" db="EMBL/GenBank/DDBJ databases">
        <title>Multicomponent nature underlies the extraordinary mechanical properties of spider dragline silk.</title>
        <authorList>
            <person name="Kono N."/>
            <person name="Nakamura H."/>
            <person name="Mori M."/>
            <person name="Yoshida Y."/>
            <person name="Ohtoshi R."/>
            <person name="Malay A.D."/>
            <person name="Moran D.A.P."/>
            <person name="Tomita M."/>
            <person name="Numata K."/>
            <person name="Arakawa K."/>
        </authorList>
    </citation>
    <scope>NUCLEOTIDE SEQUENCE</scope>
</reference>
<keyword evidence="2" id="KW-1185">Reference proteome</keyword>
<protein>
    <submittedName>
        <fullName evidence="1">DDE_3 domain-containing protein</fullName>
    </submittedName>
</protein>
<dbReference type="Proteomes" id="UP000887159">
    <property type="component" value="Unassembled WGS sequence"/>
</dbReference>
<dbReference type="EMBL" id="BMAU01021397">
    <property type="protein sequence ID" value="GFY31263.1"/>
    <property type="molecule type" value="Genomic_DNA"/>
</dbReference>
<evidence type="ECO:0000313" key="2">
    <source>
        <dbReference type="Proteomes" id="UP000887159"/>
    </source>
</evidence>
<gene>
    <name evidence="1" type="primary">AVEN_151363_1</name>
    <name evidence="1" type="ORF">TNCV_752261</name>
</gene>
<sequence>MPLRRRTSHYQQLPEIERDFLSTKLHKDLDGMYPLCIIVESSDQGMVLPQEDRIPGSHVALLRRKPPYSTYVCGTSYWSVAEICTGPTPRGAISYDSRSTLVAIPNKLTTNLYVSLVSLSGVRLLTDLPDLAENGPNDAVQNVKLGGHQTCLSINRLWHELCDMFRRLVGITAAGHHDCSIQE</sequence>
<evidence type="ECO:0000313" key="1">
    <source>
        <dbReference type="EMBL" id="GFY31263.1"/>
    </source>
</evidence>